<evidence type="ECO:0000313" key="3">
    <source>
        <dbReference type="Proteomes" id="UP001211065"/>
    </source>
</evidence>
<dbReference type="Pfam" id="PF13302">
    <property type="entry name" value="Acetyltransf_3"/>
    <property type="match status" value="1"/>
</dbReference>
<dbReference type="GO" id="GO:0016747">
    <property type="term" value="F:acyltransferase activity, transferring groups other than amino-acyl groups"/>
    <property type="evidence" value="ECO:0007669"/>
    <property type="project" value="InterPro"/>
</dbReference>
<reference evidence="2" key="1">
    <citation type="submission" date="2020-05" db="EMBL/GenBank/DDBJ databases">
        <title>Phylogenomic resolution of chytrid fungi.</title>
        <authorList>
            <person name="Stajich J.E."/>
            <person name="Amses K."/>
            <person name="Simmons R."/>
            <person name="Seto K."/>
            <person name="Myers J."/>
            <person name="Bonds A."/>
            <person name="Quandt C.A."/>
            <person name="Barry K."/>
            <person name="Liu P."/>
            <person name="Grigoriev I."/>
            <person name="Longcore J.E."/>
            <person name="James T.Y."/>
        </authorList>
    </citation>
    <scope>NUCLEOTIDE SEQUENCE</scope>
    <source>
        <strain evidence="2">JEL0476</strain>
    </source>
</reference>
<evidence type="ECO:0000313" key="2">
    <source>
        <dbReference type="EMBL" id="KAJ3211513.1"/>
    </source>
</evidence>
<dbReference type="Gene3D" id="3.40.630.30">
    <property type="match status" value="1"/>
</dbReference>
<dbReference type="SUPFAM" id="SSF55729">
    <property type="entry name" value="Acyl-CoA N-acyltransferases (Nat)"/>
    <property type="match status" value="1"/>
</dbReference>
<dbReference type="Proteomes" id="UP001211065">
    <property type="component" value="Unassembled WGS sequence"/>
</dbReference>
<accession>A0AAD5U0N4</accession>
<comment type="caution">
    <text evidence="2">The sequence shown here is derived from an EMBL/GenBank/DDBJ whole genome shotgun (WGS) entry which is preliminary data.</text>
</comment>
<dbReference type="InterPro" id="IPR016181">
    <property type="entry name" value="Acyl_CoA_acyltransferase"/>
</dbReference>
<protein>
    <recommendedName>
        <fullName evidence="1">N-acetyltransferase domain-containing protein</fullName>
    </recommendedName>
</protein>
<keyword evidence="3" id="KW-1185">Reference proteome</keyword>
<name>A0AAD5U0N4_9FUNG</name>
<gene>
    <name evidence="2" type="ORF">HK099_007991</name>
</gene>
<organism evidence="2 3">
    <name type="scientific">Clydaea vesicula</name>
    <dbReference type="NCBI Taxonomy" id="447962"/>
    <lineage>
        <taxon>Eukaryota</taxon>
        <taxon>Fungi</taxon>
        <taxon>Fungi incertae sedis</taxon>
        <taxon>Chytridiomycota</taxon>
        <taxon>Chytridiomycota incertae sedis</taxon>
        <taxon>Chytridiomycetes</taxon>
        <taxon>Lobulomycetales</taxon>
        <taxon>Lobulomycetaceae</taxon>
        <taxon>Clydaea</taxon>
    </lineage>
</organism>
<proteinExistence type="predicted"/>
<sequence>METLSFFSEKAPTFEQLFTPNLHLYPAAPSALNSITYCILLNNDHIGFVNLFFQQNYSQVVLLPFIFDSYRSNGYGAEALKEILKTLFNNSPHLNCFIILETNKEKTKGNIAQKRVLEKLGFRFLYNYSFILKKNYRNYQDKFFFNYLNNLKNLKKSFKELKFNEKEKKFYLDIYTLNSQNFNSLWGEV</sequence>
<feature type="domain" description="N-acetyltransferase" evidence="1">
    <location>
        <begin position="33"/>
        <end position="123"/>
    </location>
</feature>
<dbReference type="EMBL" id="JADGJW010000830">
    <property type="protein sequence ID" value="KAJ3211513.1"/>
    <property type="molecule type" value="Genomic_DNA"/>
</dbReference>
<evidence type="ECO:0000259" key="1">
    <source>
        <dbReference type="Pfam" id="PF13302"/>
    </source>
</evidence>
<dbReference type="InterPro" id="IPR000182">
    <property type="entry name" value="GNAT_dom"/>
</dbReference>
<dbReference type="AlphaFoldDB" id="A0AAD5U0N4"/>